<dbReference type="PANTHER" id="PTHR44591:SF3">
    <property type="entry name" value="RESPONSE REGULATORY DOMAIN-CONTAINING PROTEIN"/>
    <property type="match status" value="1"/>
</dbReference>
<dbReference type="InterPro" id="IPR011006">
    <property type="entry name" value="CheY-like_superfamily"/>
</dbReference>
<evidence type="ECO:0000259" key="3">
    <source>
        <dbReference type="PROSITE" id="PS50110"/>
    </source>
</evidence>
<evidence type="ECO:0000313" key="4">
    <source>
        <dbReference type="EMBL" id="OQX36847.1"/>
    </source>
</evidence>
<keyword evidence="6" id="KW-1185">Reference proteome</keyword>
<comment type="caution">
    <text evidence="4">The sequence shown here is derived from an EMBL/GenBank/DDBJ whole genome shotgun (WGS) entry which is preliminary data.</text>
</comment>
<evidence type="ECO:0000256" key="2">
    <source>
        <dbReference type="PROSITE-ProRule" id="PRU00169"/>
    </source>
</evidence>
<dbReference type="InterPro" id="IPR050595">
    <property type="entry name" value="Bact_response_regulator"/>
</dbReference>
<keyword evidence="1 2" id="KW-0597">Phosphoprotein</keyword>
<feature type="domain" description="Response regulatory" evidence="3">
    <location>
        <begin position="17"/>
        <end position="133"/>
    </location>
</feature>
<dbReference type="GO" id="GO:0000160">
    <property type="term" value="P:phosphorelay signal transduction system"/>
    <property type="evidence" value="ECO:0007669"/>
    <property type="project" value="InterPro"/>
</dbReference>
<evidence type="ECO:0000313" key="5">
    <source>
        <dbReference type="EMBL" id="PUE03940.1"/>
    </source>
</evidence>
<feature type="modified residue" description="4-aspartylphosphate" evidence="2">
    <location>
        <position position="66"/>
    </location>
</feature>
<organism evidence="4 6">
    <name type="scientific">Candidatus Sedimenticola endophacoides</name>
    <dbReference type="NCBI Taxonomy" id="2548426"/>
    <lineage>
        <taxon>Bacteria</taxon>
        <taxon>Pseudomonadati</taxon>
        <taxon>Pseudomonadota</taxon>
        <taxon>Gammaproteobacteria</taxon>
        <taxon>Chromatiales</taxon>
        <taxon>Sedimenticolaceae</taxon>
        <taxon>Sedimenticola</taxon>
    </lineage>
</organism>
<gene>
    <name evidence="4" type="ORF">B0D84_01130</name>
    <name evidence="5" type="ORF">C3L24_03950</name>
</gene>
<evidence type="ECO:0000256" key="1">
    <source>
        <dbReference type="ARBA" id="ARBA00022553"/>
    </source>
</evidence>
<dbReference type="EMBL" id="MUIE01000093">
    <property type="protein sequence ID" value="OQX36847.1"/>
    <property type="molecule type" value="Genomic_DNA"/>
</dbReference>
<dbReference type="SUPFAM" id="SSF52172">
    <property type="entry name" value="CheY-like"/>
    <property type="match status" value="1"/>
</dbReference>
<dbReference type="Proteomes" id="UP000250928">
    <property type="component" value="Unassembled WGS sequence"/>
</dbReference>
<dbReference type="AlphaFoldDB" id="A0A657PP88"/>
<evidence type="ECO:0000313" key="6">
    <source>
        <dbReference type="Proteomes" id="UP000243361"/>
    </source>
</evidence>
<reference evidence="5 7" key="2">
    <citation type="submission" date="2018-01" db="EMBL/GenBank/DDBJ databases">
        <title>Novel co-symbiosis in the lucinid bivalve Phacoides pectinatus.</title>
        <authorList>
            <person name="Lim S.J."/>
            <person name="Davis B.G."/>
            <person name="Gill D.E."/>
            <person name="Engel A.S."/>
            <person name="Anderson L.C."/>
            <person name="Campbell B.J."/>
        </authorList>
    </citation>
    <scope>NUCLEOTIDE SEQUENCE [LARGE SCALE GENOMIC DNA]</scope>
    <source>
        <strain evidence="5">N3_P5</strain>
    </source>
</reference>
<dbReference type="SMART" id="SM00448">
    <property type="entry name" value="REC"/>
    <property type="match status" value="1"/>
</dbReference>
<dbReference type="InterPro" id="IPR001789">
    <property type="entry name" value="Sig_transdc_resp-reg_receiver"/>
</dbReference>
<evidence type="ECO:0000313" key="7">
    <source>
        <dbReference type="Proteomes" id="UP000250928"/>
    </source>
</evidence>
<dbReference type="PANTHER" id="PTHR44591">
    <property type="entry name" value="STRESS RESPONSE REGULATOR PROTEIN 1"/>
    <property type="match status" value="1"/>
</dbReference>
<protein>
    <recommendedName>
        <fullName evidence="3">Response regulatory domain-containing protein</fullName>
    </recommendedName>
</protein>
<dbReference type="EMBL" id="PQCO01000143">
    <property type="protein sequence ID" value="PUE03940.1"/>
    <property type="molecule type" value="Genomic_DNA"/>
</dbReference>
<dbReference type="Gene3D" id="3.40.50.2300">
    <property type="match status" value="1"/>
</dbReference>
<dbReference type="Pfam" id="PF00072">
    <property type="entry name" value="Response_reg"/>
    <property type="match status" value="1"/>
</dbReference>
<name>A0A657PP88_9GAMM</name>
<sequence>MNDARSAAEKEAQLPCEVMLVDDLPASLRLMSDLLDDIGCRVRPANDGKLALSAVAARAPDLILLDIRMPGLDGYEVCRRLKADPKLRQIPVIFVSIQDDVWGRAECFRAGGVDFIAKPIIREEFLTKVRTQLELRRLRDDARANPPPLQ</sequence>
<accession>A0A657PP88</accession>
<reference evidence="4 6" key="1">
    <citation type="submission" date="2017-02" db="EMBL/GenBank/DDBJ databases">
        <title>Novel co-symbiosis in the unique lucinid bivalve Phacoides pectinatus.</title>
        <authorList>
            <person name="Lim S.J."/>
            <person name="Davis B.G."/>
            <person name="Gill D.E."/>
            <person name="Engel A.S."/>
            <person name="Anderson L.C."/>
            <person name="Campbell B.J."/>
        </authorList>
    </citation>
    <scope>NUCLEOTIDE SEQUENCE [LARGE SCALE GENOMIC DNA]</scope>
    <source>
        <strain evidence="4">LUC13016_P6</strain>
    </source>
</reference>
<dbReference type="PROSITE" id="PS50110">
    <property type="entry name" value="RESPONSE_REGULATORY"/>
    <property type="match status" value="1"/>
</dbReference>
<dbReference type="Proteomes" id="UP000243361">
    <property type="component" value="Unassembled WGS sequence"/>
</dbReference>
<proteinExistence type="predicted"/>